<dbReference type="EMBL" id="CAUWAG010000007">
    <property type="protein sequence ID" value="CAJ2505021.1"/>
    <property type="molecule type" value="Genomic_DNA"/>
</dbReference>
<feature type="transmembrane region" description="Helical" evidence="9">
    <location>
        <begin position="67"/>
        <end position="93"/>
    </location>
</feature>
<comment type="similarity">
    <text evidence="2">Belongs to the cytochrome P450 family.</text>
</comment>
<keyword evidence="3 8" id="KW-0349">Heme</keyword>
<keyword evidence="7" id="KW-0503">Monooxygenase</keyword>
<keyword evidence="11" id="KW-1185">Reference proteome</keyword>
<evidence type="ECO:0000256" key="4">
    <source>
        <dbReference type="ARBA" id="ARBA00022723"/>
    </source>
</evidence>
<evidence type="ECO:0000256" key="2">
    <source>
        <dbReference type="ARBA" id="ARBA00010617"/>
    </source>
</evidence>
<evidence type="ECO:0000256" key="7">
    <source>
        <dbReference type="ARBA" id="ARBA00023033"/>
    </source>
</evidence>
<dbReference type="Pfam" id="PF00067">
    <property type="entry name" value="p450"/>
    <property type="match status" value="1"/>
</dbReference>
<evidence type="ECO:0000256" key="6">
    <source>
        <dbReference type="ARBA" id="ARBA00023004"/>
    </source>
</evidence>
<dbReference type="InterPro" id="IPR002403">
    <property type="entry name" value="Cyt_P450_E_grp-IV"/>
</dbReference>
<dbReference type="GO" id="GO:0004497">
    <property type="term" value="F:monooxygenase activity"/>
    <property type="evidence" value="ECO:0007669"/>
    <property type="project" value="UniProtKB-KW"/>
</dbReference>
<keyword evidence="9" id="KW-0472">Membrane</keyword>
<keyword evidence="9" id="KW-0812">Transmembrane</keyword>
<evidence type="ECO:0000313" key="11">
    <source>
        <dbReference type="Proteomes" id="UP001295740"/>
    </source>
</evidence>
<organism evidence="10 11">
    <name type="scientific">Anthostomella pinea</name>
    <dbReference type="NCBI Taxonomy" id="933095"/>
    <lineage>
        <taxon>Eukaryota</taxon>
        <taxon>Fungi</taxon>
        <taxon>Dikarya</taxon>
        <taxon>Ascomycota</taxon>
        <taxon>Pezizomycotina</taxon>
        <taxon>Sordariomycetes</taxon>
        <taxon>Xylariomycetidae</taxon>
        <taxon>Xylariales</taxon>
        <taxon>Xylariaceae</taxon>
        <taxon>Anthostomella</taxon>
    </lineage>
</organism>
<dbReference type="Gene3D" id="1.10.630.10">
    <property type="entry name" value="Cytochrome P450"/>
    <property type="match status" value="1"/>
</dbReference>
<evidence type="ECO:0000256" key="5">
    <source>
        <dbReference type="ARBA" id="ARBA00023002"/>
    </source>
</evidence>
<feature type="transmembrane region" description="Helical" evidence="9">
    <location>
        <begin position="43"/>
        <end position="60"/>
    </location>
</feature>
<keyword evidence="4 8" id="KW-0479">Metal-binding</keyword>
<comment type="cofactor">
    <cofactor evidence="1 8">
        <name>heme</name>
        <dbReference type="ChEBI" id="CHEBI:30413"/>
    </cofactor>
</comment>
<dbReference type="Proteomes" id="UP001295740">
    <property type="component" value="Unassembled WGS sequence"/>
</dbReference>
<dbReference type="PRINTS" id="PR00465">
    <property type="entry name" value="EP450IV"/>
</dbReference>
<dbReference type="PANTHER" id="PTHR24305:SF187">
    <property type="entry name" value="P450, PUTATIVE (EUROFUNG)-RELATED"/>
    <property type="match status" value="1"/>
</dbReference>
<dbReference type="GO" id="GO:0020037">
    <property type="term" value="F:heme binding"/>
    <property type="evidence" value="ECO:0007669"/>
    <property type="project" value="InterPro"/>
</dbReference>
<dbReference type="GO" id="GO:0005506">
    <property type="term" value="F:iron ion binding"/>
    <property type="evidence" value="ECO:0007669"/>
    <property type="project" value="InterPro"/>
</dbReference>
<gene>
    <name evidence="10" type="ORF">KHLLAP_LOCUS5489</name>
</gene>
<accession>A0AAI8VI75</accession>
<dbReference type="PRINTS" id="PR00385">
    <property type="entry name" value="P450"/>
</dbReference>
<dbReference type="InterPro" id="IPR050121">
    <property type="entry name" value="Cytochrome_P450_monoxygenase"/>
</dbReference>
<keyword evidence="9" id="KW-1133">Transmembrane helix</keyword>
<dbReference type="InterPro" id="IPR036396">
    <property type="entry name" value="Cyt_P450_sf"/>
</dbReference>
<dbReference type="InterPro" id="IPR001128">
    <property type="entry name" value="Cyt_P450"/>
</dbReference>
<sequence length="547" mass="62106">MRGVFELAPPEAYFIGLGSVTGIYAHHGFLIHGEWHLYGPDLAIWHVVPLALLFTARAYYGGSDASWILYCLALASYSYFISLATSIVLYRAFFHPLTRERFPGPWYARVTKLWHCWAVRHSKNFLVLHEMHAKYGDFVRTGPSEITVFRPEVFMAIDGPRSKCVKADWYDLLHPDQALVTARNKAKWKYNARVSRNVDQLDKCIESDAESDAPTSVRDLAYFFCFDTMGDISFSKSFQMMQNQGWHLTIARLQRALSLLGPTSPAPWLFHIGFRIAPRVGVLRDWFEALAWCAEQMRDRLENKHSEQPAGDLTHYLMEKGGQVGNDDAEHWLTGDSLFSIVAGSAPASATLVCILFMLAKHPHHAETIYSELNIADITDPNALSQLVHLNAVINETMRLYPAALSSGARKTTECGVTIGKTFIPPETTILCPRYTISRSENIFKSLFIYFSSSLFDPRWLGMKFIPERWSTRLEMLRNSAAFTPFGTGHQSCLGRTVAIDMMRLAVAKLVKKYQFSLVPGNRVEEDMVDEFLMKPGNLSLKFNFRR</sequence>
<evidence type="ECO:0000256" key="9">
    <source>
        <dbReference type="SAM" id="Phobius"/>
    </source>
</evidence>
<keyword evidence="5" id="KW-0560">Oxidoreductase</keyword>
<dbReference type="SUPFAM" id="SSF48264">
    <property type="entry name" value="Cytochrome P450"/>
    <property type="match status" value="1"/>
</dbReference>
<evidence type="ECO:0000256" key="1">
    <source>
        <dbReference type="ARBA" id="ARBA00001971"/>
    </source>
</evidence>
<reference evidence="10" key="1">
    <citation type="submission" date="2023-10" db="EMBL/GenBank/DDBJ databases">
        <authorList>
            <person name="Hackl T."/>
        </authorList>
    </citation>
    <scope>NUCLEOTIDE SEQUENCE</scope>
</reference>
<name>A0AAI8VI75_9PEZI</name>
<dbReference type="GO" id="GO:0016705">
    <property type="term" value="F:oxidoreductase activity, acting on paired donors, with incorporation or reduction of molecular oxygen"/>
    <property type="evidence" value="ECO:0007669"/>
    <property type="project" value="InterPro"/>
</dbReference>
<protein>
    <submittedName>
        <fullName evidence="10">Uu.00g124150.m01.CDS01</fullName>
    </submittedName>
</protein>
<evidence type="ECO:0000313" key="10">
    <source>
        <dbReference type="EMBL" id="CAJ2505021.1"/>
    </source>
</evidence>
<evidence type="ECO:0000256" key="3">
    <source>
        <dbReference type="ARBA" id="ARBA00022617"/>
    </source>
</evidence>
<keyword evidence="6 8" id="KW-0408">Iron</keyword>
<comment type="caution">
    <text evidence="10">The sequence shown here is derived from an EMBL/GenBank/DDBJ whole genome shotgun (WGS) entry which is preliminary data.</text>
</comment>
<dbReference type="AlphaFoldDB" id="A0AAI8VI75"/>
<evidence type="ECO:0000256" key="8">
    <source>
        <dbReference type="PIRSR" id="PIRSR602403-1"/>
    </source>
</evidence>
<feature type="binding site" description="axial binding residue" evidence="8">
    <location>
        <position position="493"/>
    </location>
    <ligand>
        <name>heme</name>
        <dbReference type="ChEBI" id="CHEBI:30413"/>
    </ligand>
    <ligandPart>
        <name>Fe</name>
        <dbReference type="ChEBI" id="CHEBI:18248"/>
    </ligandPart>
</feature>
<dbReference type="PANTHER" id="PTHR24305">
    <property type="entry name" value="CYTOCHROME P450"/>
    <property type="match status" value="1"/>
</dbReference>
<proteinExistence type="inferred from homology"/>
<feature type="transmembrane region" description="Helical" evidence="9">
    <location>
        <begin position="12"/>
        <end position="31"/>
    </location>
</feature>